<dbReference type="EMBL" id="BLXT01002413">
    <property type="protein sequence ID" value="GFN94146.1"/>
    <property type="molecule type" value="Genomic_DNA"/>
</dbReference>
<keyword evidence="2" id="KW-1185">Reference proteome</keyword>
<organism evidence="1 2">
    <name type="scientific">Plakobranchus ocellatus</name>
    <dbReference type="NCBI Taxonomy" id="259542"/>
    <lineage>
        <taxon>Eukaryota</taxon>
        <taxon>Metazoa</taxon>
        <taxon>Spiralia</taxon>
        <taxon>Lophotrochozoa</taxon>
        <taxon>Mollusca</taxon>
        <taxon>Gastropoda</taxon>
        <taxon>Heterobranchia</taxon>
        <taxon>Euthyneura</taxon>
        <taxon>Panpulmonata</taxon>
        <taxon>Sacoglossa</taxon>
        <taxon>Placobranchoidea</taxon>
        <taxon>Plakobranchidae</taxon>
        <taxon>Plakobranchus</taxon>
    </lineage>
</organism>
<evidence type="ECO:0000313" key="2">
    <source>
        <dbReference type="Proteomes" id="UP000735302"/>
    </source>
</evidence>
<accession>A0AAV3ZHY0</accession>
<evidence type="ECO:0000313" key="1">
    <source>
        <dbReference type="EMBL" id="GFN94146.1"/>
    </source>
</evidence>
<proteinExistence type="predicted"/>
<sequence>MPCTKTARGAVSVASKRKAEDLPILMSVTRFASWSQCNKCMVIGLKGSTKVADKSPFKIYRESIVGDEIIEVTKLGSGDFMVELKLNDQVKKLRRS</sequence>
<dbReference type="Proteomes" id="UP000735302">
    <property type="component" value="Unassembled WGS sequence"/>
</dbReference>
<dbReference type="AlphaFoldDB" id="A0AAV3ZHY0"/>
<reference evidence="1 2" key="1">
    <citation type="journal article" date="2021" name="Elife">
        <title>Chloroplast acquisition without the gene transfer in kleptoplastic sea slugs, Plakobranchus ocellatus.</title>
        <authorList>
            <person name="Maeda T."/>
            <person name="Takahashi S."/>
            <person name="Yoshida T."/>
            <person name="Shimamura S."/>
            <person name="Takaki Y."/>
            <person name="Nagai Y."/>
            <person name="Toyoda A."/>
            <person name="Suzuki Y."/>
            <person name="Arimoto A."/>
            <person name="Ishii H."/>
            <person name="Satoh N."/>
            <person name="Nishiyama T."/>
            <person name="Hasebe M."/>
            <person name="Maruyama T."/>
            <person name="Minagawa J."/>
            <person name="Obokata J."/>
            <person name="Shigenobu S."/>
        </authorList>
    </citation>
    <scope>NUCLEOTIDE SEQUENCE [LARGE SCALE GENOMIC DNA]</scope>
</reference>
<protein>
    <submittedName>
        <fullName evidence="1">Uncharacterized protein</fullName>
    </submittedName>
</protein>
<name>A0AAV3ZHY0_9GAST</name>
<comment type="caution">
    <text evidence="1">The sequence shown here is derived from an EMBL/GenBank/DDBJ whole genome shotgun (WGS) entry which is preliminary data.</text>
</comment>
<gene>
    <name evidence="1" type="ORF">PoB_002065200</name>
</gene>